<dbReference type="GO" id="GO:0003700">
    <property type="term" value="F:DNA-binding transcription factor activity"/>
    <property type="evidence" value="ECO:0007669"/>
    <property type="project" value="InterPro"/>
</dbReference>
<keyword evidence="3" id="KW-0804">Transcription</keyword>
<dbReference type="SMART" id="SM00347">
    <property type="entry name" value="HTH_MARR"/>
    <property type="match status" value="1"/>
</dbReference>
<dbReference type="SUPFAM" id="SSF46785">
    <property type="entry name" value="Winged helix' DNA-binding domain"/>
    <property type="match status" value="1"/>
</dbReference>
<keyword evidence="1" id="KW-0805">Transcription regulation</keyword>
<reference evidence="5" key="1">
    <citation type="submission" date="2020-08" db="EMBL/GenBank/DDBJ databases">
        <title>Genome public.</title>
        <authorList>
            <person name="Liu C."/>
            <person name="Sun Q."/>
        </authorList>
    </citation>
    <scope>NUCLEOTIDE SEQUENCE</scope>
    <source>
        <strain evidence="5">NSJ-28</strain>
    </source>
</reference>
<gene>
    <name evidence="5" type="ORF">H8S45_15595</name>
</gene>
<dbReference type="PANTHER" id="PTHR42756:SF1">
    <property type="entry name" value="TRANSCRIPTIONAL REPRESSOR OF EMRAB OPERON"/>
    <property type="match status" value="1"/>
</dbReference>
<dbReference type="InterPro" id="IPR036390">
    <property type="entry name" value="WH_DNA-bd_sf"/>
</dbReference>
<name>A0A923LWV0_9FIRM</name>
<comment type="caution">
    <text evidence="5">The sequence shown here is derived from an EMBL/GenBank/DDBJ whole genome shotgun (WGS) entry which is preliminary data.</text>
</comment>
<dbReference type="InterPro" id="IPR000835">
    <property type="entry name" value="HTH_MarR-typ"/>
</dbReference>
<dbReference type="InterPro" id="IPR036388">
    <property type="entry name" value="WH-like_DNA-bd_sf"/>
</dbReference>
<dbReference type="GO" id="GO:0003677">
    <property type="term" value="F:DNA binding"/>
    <property type="evidence" value="ECO:0007669"/>
    <property type="project" value="UniProtKB-KW"/>
</dbReference>
<dbReference type="Proteomes" id="UP000606499">
    <property type="component" value="Unassembled WGS sequence"/>
</dbReference>
<evidence type="ECO:0000256" key="1">
    <source>
        <dbReference type="ARBA" id="ARBA00023015"/>
    </source>
</evidence>
<dbReference type="EMBL" id="JACOPL010000044">
    <property type="protein sequence ID" value="MBC5726863.1"/>
    <property type="molecule type" value="Genomic_DNA"/>
</dbReference>
<keyword evidence="2" id="KW-0238">DNA-binding</keyword>
<dbReference type="Pfam" id="PF12802">
    <property type="entry name" value="MarR_2"/>
    <property type="match status" value="1"/>
</dbReference>
<accession>A0A923LWV0</accession>
<feature type="domain" description="HTH marR-type" evidence="4">
    <location>
        <begin position="5"/>
        <end position="136"/>
    </location>
</feature>
<dbReference type="Gene3D" id="1.10.10.10">
    <property type="entry name" value="Winged helix-like DNA-binding domain superfamily/Winged helix DNA-binding domain"/>
    <property type="match status" value="1"/>
</dbReference>
<keyword evidence="6" id="KW-1185">Reference proteome</keyword>
<evidence type="ECO:0000256" key="3">
    <source>
        <dbReference type="ARBA" id="ARBA00023163"/>
    </source>
</evidence>
<proteinExistence type="predicted"/>
<dbReference type="RefSeq" id="WP_054328558.1">
    <property type="nucleotide sequence ID" value="NZ_JACOPL010000044.1"/>
</dbReference>
<evidence type="ECO:0000259" key="4">
    <source>
        <dbReference type="PROSITE" id="PS50995"/>
    </source>
</evidence>
<dbReference type="PROSITE" id="PS50995">
    <property type="entry name" value="HTH_MARR_2"/>
    <property type="match status" value="1"/>
</dbReference>
<dbReference type="AlphaFoldDB" id="A0A923LWV0"/>
<sequence>MEFKQNQVLQEFDRISNLINEFYHEIALKQGLSDSAYEILQAILVLGEGCTQTEIYKYCYLNKQTVNSSVNKLRENGLIDFTKGTGREIYIHFTKTGKELVNEKILPIEQAENDVFGEMTKEEQKEIVRLMNKYLDNFKAKVDNIINE</sequence>
<evidence type="ECO:0000313" key="6">
    <source>
        <dbReference type="Proteomes" id="UP000606499"/>
    </source>
</evidence>
<evidence type="ECO:0000313" key="5">
    <source>
        <dbReference type="EMBL" id="MBC5726863.1"/>
    </source>
</evidence>
<protein>
    <submittedName>
        <fullName evidence="5">MarR family transcriptional regulator</fullName>
    </submittedName>
</protein>
<organism evidence="5 6">
    <name type="scientific">Agathobaculum faecis</name>
    <dbReference type="NCBI Taxonomy" id="2763013"/>
    <lineage>
        <taxon>Bacteria</taxon>
        <taxon>Bacillati</taxon>
        <taxon>Bacillota</taxon>
        <taxon>Clostridia</taxon>
        <taxon>Eubacteriales</taxon>
        <taxon>Butyricicoccaceae</taxon>
        <taxon>Agathobaculum</taxon>
    </lineage>
</organism>
<evidence type="ECO:0000256" key="2">
    <source>
        <dbReference type="ARBA" id="ARBA00023125"/>
    </source>
</evidence>
<dbReference type="PANTHER" id="PTHR42756">
    <property type="entry name" value="TRANSCRIPTIONAL REGULATOR, MARR"/>
    <property type="match status" value="1"/>
</dbReference>